<keyword evidence="1" id="KW-1185">Reference proteome</keyword>
<proteinExistence type="predicted"/>
<accession>A0A1I8FN36</accession>
<organism evidence="1 2">
    <name type="scientific">Macrostomum lignano</name>
    <dbReference type="NCBI Taxonomy" id="282301"/>
    <lineage>
        <taxon>Eukaryota</taxon>
        <taxon>Metazoa</taxon>
        <taxon>Spiralia</taxon>
        <taxon>Lophotrochozoa</taxon>
        <taxon>Platyhelminthes</taxon>
        <taxon>Rhabditophora</taxon>
        <taxon>Macrostomorpha</taxon>
        <taxon>Macrostomida</taxon>
        <taxon>Macrostomidae</taxon>
        <taxon>Macrostomum</taxon>
    </lineage>
</organism>
<evidence type="ECO:0000313" key="2">
    <source>
        <dbReference type="WBParaSite" id="maker-unitig_41480-snap-gene-0.2-mRNA-1"/>
    </source>
</evidence>
<dbReference type="Proteomes" id="UP000095280">
    <property type="component" value="Unplaced"/>
</dbReference>
<dbReference type="WBParaSite" id="maker-unitig_41480-snap-gene-0.2-mRNA-1">
    <property type="protein sequence ID" value="maker-unitig_41480-snap-gene-0.2-mRNA-1"/>
    <property type="gene ID" value="maker-unitig_41480-snap-gene-0.2"/>
</dbReference>
<evidence type="ECO:0000313" key="1">
    <source>
        <dbReference type="Proteomes" id="UP000095280"/>
    </source>
</evidence>
<protein>
    <submittedName>
        <fullName evidence="2">Kinesin motor domain-containing protein</fullName>
    </submittedName>
</protein>
<dbReference type="AlphaFoldDB" id="A0A1I8FN36"/>
<reference evidence="2" key="1">
    <citation type="submission" date="2016-11" db="UniProtKB">
        <authorList>
            <consortium name="WormBaseParasite"/>
        </authorList>
    </citation>
    <scope>IDENTIFICATION</scope>
</reference>
<sequence length="261" mass="28584">VLNRETPASASPAWSANLLTRNLTRASRQAPHRSGLSRGSGSITSAYYEARLAPAPALCWSSTPLEPRLGIALRQLRAPGCRSCGPPRQSPRPWLWWPTRADSDEAAVTQEEAAEFAKVARRRAVLGGQRPHRTECRPGIQGACRVGCWQSQSQQFGLRRRRQVLPGAANLLTRNLTRGLKASNAHHRVDFRVVNSDIDGSRSAPSTSAYYRGCAGVWLVFDGLERTASTACETLAARSLRPTAPEVQRPWALVGQQEATR</sequence>
<name>A0A1I8FN36_9PLAT</name>